<feature type="region of interest" description="Disordered" evidence="8">
    <location>
        <begin position="365"/>
        <end position="386"/>
    </location>
</feature>
<comment type="subcellular location">
    <subcellularLocation>
        <location evidence="1">Membrane</location>
        <topology evidence="1">Single-pass membrane protein</topology>
    </subcellularLocation>
    <subcellularLocation>
        <location evidence="7">Membrane</location>
        <topology evidence="7">Single-pass type II membrane protein</topology>
    </subcellularLocation>
</comment>
<keyword evidence="4" id="KW-1133">Transmembrane helix</keyword>
<reference evidence="9 10" key="2">
    <citation type="submission" date="2018-11" db="EMBL/GenBank/DDBJ databases">
        <authorList>
            <consortium name="Pathogen Informatics"/>
        </authorList>
    </citation>
    <scope>NUCLEOTIDE SEQUENCE [LARGE SCALE GENOMIC DNA]</scope>
    <source>
        <strain evidence="9 10">Egypt</strain>
    </source>
</reference>
<organism evidence="11">
    <name type="scientific">Echinostoma caproni</name>
    <dbReference type="NCBI Taxonomy" id="27848"/>
    <lineage>
        <taxon>Eukaryota</taxon>
        <taxon>Metazoa</taxon>
        <taxon>Spiralia</taxon>
        <taxon>Lophotrochozoa</taxon>
        <taxon>Platyhelminthes</taxon>
        <taxon>Trematoda</taxon>
        <taxon>Digenea</taxon>
        <taxon>Plagiorchiida</taxon>
        <taxon>Echinostomata</taxon>
        <taxon>Echinostomatoidea</taxon>
        <taxon>Echinostomatidae</taxon>
        <taxon>Echinostoma</taxon>
    </lineage>
</organism>
<keyword evidence="10" id="KW-1185">Reference proteome</keyword>
<dbReference type="EC" id="2.8.2.-" evidence="7"/>
<dbReference type="AlphaFoldDB" id="A0A183ADX6"/>
<name>A0A183ADX6_9TREM</name>
<evidence type="ECO:0000256" key="2">
    <source>
        <dbReference type="ARBA" id="ARBA00022679"/>
    </source>
</evidence>
<evidence type="ECO:0000256" key="1">
    <source>
        <dbReference type="ARBA" id="ARBA00004167"/>
    </source>
</evidence>
<dbReference type="GO" id="GO:0017095">
    <property type="term" value="F:heparan sulfate 6-sulfotransferase activity"/>
    <property type="evidence" value="ECO:0007669"/>
    <property type="project" value="TreeGrafter"/>
</dbReference>
<dbReference type="EMBL" id="UZAN01042006">
    <property type="protein sequence ID" value="VDP74705.1"/>
    <property type="molecule type" value="Genomic_DNA"/>
</dbReference>
<dbReference type="InterPro" id="IPR027417">
    <property type="entry name" value="P-loop_NTPase"/>
</dbReference>
<evidence type="ECO:0000256" key="3">
    <source>
        <dbReference type="ARBA" id="ARBA00022692"/>
    </source>
</evidence>
<proteinExistence type="inferred from homology"/>
<evidence type="ECO:0000313" key="11">
    <source>
        <dbReference type="WBParaSite" id="ECPE_0000517301-mRNA-1"/>
    </source>
</evidence>
<dbReference type="InterPro" id="IPR010635">
    <property type="entry name" value="Heparan_SO4-6-sulfoTrfase"/>
</dbReference>
<accession>A0A183ADX6</accession>
<comment type="similarity">
    <text evidence="7">Belongs to the sulfotransferase 6 family.</text>
</comment>
<keyword evidence="6" id="KW-0325">Glycoprotein</keyword>
<evidence type="ECO:0000313" key="10">
    <source>
        <dbReference type="Proteomes" id="UP000272942"/>
    </source>
</evidence>
<dbReference type="Gene3D" id="3.40.50.300">
    <property type="entry name" value="P-loop containing nucleotide triphosphate hydrolases"/>
    <property type="match status" value="1"/>
</dbReference>
<dbReference type="PANTHER" id="PTHR12812:SF0">
    <property type="entry name" value="HEPARAN-SULFATE 6-O-SULFOTRANSFERASE"/>
    <property type="match status" value="1"/>
</dbReference>
<keyword evidence="5 7" id="KW-0472">Membrane</keyword>
<evidence type="ECO:0000313" key="9">
    <source>
        <dbReference type="EMBL" id="VDP74705.1"/>
    </source>
</evidence>
<evidence type="ECO:0000256" key="5">
    <source>
        <dbReference type="ARBA" id="ARBA00023136"/>
    </source>
</evidence>
<comment type="function">
    <text evidence="7">6-O-sulfation enzyme which catalyzes the transfer of sulfate from 3'-phosphoadenosine 5'-phosphosulfate (PAPS) to position 6 of the N-sulfoglucosamine residue (GlcNS) of heparan sulfate.</text>
</comment>
<keyword evidence="3" id="KW-0812">Transmembrane</keyword>
<dbReference type="Proteomes" id="UP000272942">
    <property type="component" value="Unassembled WGS sequence"/>
</dbReference>
<evidence type="ECO:0000256" key="6">
    <source>
        <dbReference type="ARBA" id="ARBA00023180"/>
    </source>
</evidence>
<keyword evidence="7" id="KW-0735">Signal-anchor</keyword>
<dbReference type="WBParaSite" id="ECPE_0000517301-mRNA-1">
    <property type="protein sequence ID" value="ECPE_0000517301-mRNA-1"/>
    <property type="gene ID" value="ECPE_0000517301"/>
</dbReference>
<evidence type="ECO:0000256" key="8">
    <source>
        <dbReference type="SAM" id="MobiDB-lite"/>
    </source>
</evidence>
<dbReference type="GO" id="GO:0016020">
    <property type="term" value="C:membrane"/>
    <property type="evidence" value="ECO:0007669"/>
    <property type="project" value="UniProtKB-SubCell"/>
</dbReference>
<dbReference type="PANTHER" id="PTHR12812">
    <property type="entry name" value="HEPARAN SULFATE 6-O-SULFOTRANSFERASE 3"/>
    <property type="match status" value="1"/>
</dbReference>
<feature type="compositionally biased region" description="Basic and acidic residues" evidence="8">
    <location>
        <begin position="376"/>
        <end position="386"/>
    </location>
</feature>
<comment type="catalytic activity">
    <reaction evidence="7">
        <text>alpha-D-glucosaminyl-[heparan sulfate](n) + 3'-phosphoadenylyl sulfate = 6-sulfo-alpha-D-glucosaminyl-[heparan sulfate](n) + adenosine 3',5'-bisphosphate + H(+)</text>
        <dbReference type="Rhea" id="RHEA:56604"/>
        <dbReference type="Rhea" id="RHEA-COMP:9830"/>
        <dbReference type="Rhea" id="RHEA-COMP:14621"/>
        <dbReference type="ChEBI" id="CHEBI:15378"/>
        <dbReference type="ChEBI" id="CHEBI:58339"/>
        <dbReference type="ChEBI" id="CHEBI:58343"/>
        <dbReference type="ChEBI" id="CHEBI:58388"/>
        <dbReference type="ChEBI" id="CHEBI:140604"/>
    </reaction>
</comment>
<evidence type="ECO:0000256" key="4">
    <source>
        <dbReference type="ARBA" id="ARBA00022989"/>
    </source>
</evidence>
<dbReference type="OrthoDB" id="406981at2759"/>
<gene>
    <name evidence="9" type="ORF">ECPE_LOCUS5161</name>
</gene>
<reference evidence="11" key="1">
    <citation type="submission" date="2016-06" db="UniProtKB">
        <authorList>
            <consortium name="WormBaseParasite"/>
        </authorList>
    </citation>
    <scope>IDENTIFICATION</scope>
</reference>
<sequence length="386" mass="44334">MDRYLSEWLHVRRGGTWHFSRLRCAGHSYSPTNRSPETETQTIPNGTVYHPCYMLPEFRSPRPGTSTGRTRSVRRYGDHPDWAHVPLTTFLACPYNLAHNRQTRMLADLPRLGCYRNLVNWSIPTEGSNPNLTQIQHDLSVSAKHSLLTRICAFGFSEHLVYTQYMLQRSLHVVFQQLLIGTPSVPLPTDRQTHAALIRATLNTDELKAVEDRIQLDTELYRFARALFTRRLTLHLVSDSFVPFSLRRPLRTLLFHRPTALWAGLEHLLLGNLSQPLTPFAFRLQKILIRSFIRQGSTALTESNTKSNRNKWVNKLASDFAHAGLLTAFSGSSQENKVTHVKENLDEKEREEVYEDKGSLTFDSPYFPSQRVTGEQNEHSIEYPIP</sequence>
<keyword evidence="2 7" id="KW-0808">Transferase</keyword>
<protein>
    <recommendedName>
        <fullName evidence="7">Heparan-sulfate 6-O-sulfotransferase</fullName>
        <ecNumber evidence="7">2.8.2.-</ecNumber>
    </recommendedName>
</protein>
<evidence type="ECO:0000256" key="7">
    <source>
        <dbReference type="RuleBase" id="RU364122"/>
    </source>
</evidence>